<evidence type="ECO:0000313" key="4">
    <source>
        <dbReference type="EMBL" id="UWN57263.1"/>
    </source>
</evidence>
<proteinExistence type="predicted"/>
<feature type="transmembrane region" description="Helical" evidence="1">
    <location>
        <begin position="147"/>
        <end position="165"/>
    </location>
</feature>
<evidence type="ECO:0000256" key="1">
    <source>
        <dbReference type="SAM" id="Phobius"/>
    </source>
</evidence>
<dbReference type="Gene3D" id="1.20.144.10">
    <property type="entry name" value="Phosphatidic acid phosphatase type 2/haloperoxidase"/>
    <property type="match status" value="1"/>
</dbReference>
<evidence type="ECO:0000313" key="5">
    <source>
        <dbReference type="Proteomes" id="UP001059295"/>
    </source>
</evidence>
<protein>
    <submittedName>
        <fullName evidence="4">Phosphatase PAP2 family protein</fullName>
    </submittedName>
</protein>
<organism evidence="4 5">
    <name type="scientific">Alistipes ihumii AP11</name>
    <dbReference type="NCBI Taxonomy" id="1211813"/>
    <lineage>
        <taxon>Bacteria</taxon>
        <taxon>Pseudomonadati</taxon>
        <taxon>Bacteroidota</taxon>
        <taxon>Bacteroidia</taxon>
        <taxon>Bacteroidales</taxon>
        <taxon>Rikenellaceae</taxon>
        <taxon>Alistipes</taxon>
    </lineage>
</organism>
<dbReference type="SMART" id="SM00014">
    <property type="entry name" value="acidPPc"/>
    <property type="match status" value="1"/>
</dbReference>
<reference evidence="4" key="1">
    <citation type="journal article" date="2022" name="Cell">
        <title>Design, construction, and in vivo augmentation of a complex gut microbiome.</title>
        <authorList>
            <person name="Cheng A.G."/>
            <person name="Ho P.Y."/>
            <person name="Aranda-Diaz A."/>
            <person name="Jain S."/>
            <person name="Yu F.B."/>
            <person name="Meng X."/>
            <person name="Wang M."/>
            <person name="Iakiviak M."/>
            <person name="Nagashima K."/>
            <person name="Zhao A."/>
            <person name="Murugkar P."/>
            <person name="Patil A."/>
            <person name="Atabakhsh K."/>
            <person name="Weakley A."/>
            <person name="Yan J."/>
            <person name="Brumbaugh A.R."/>
            <person name="Higginbottom S."/>
            <person name="Dimas A."/>
            <person name="Shiver A.L."/>
            <person name="Deutschbauer A."/>
            <person name="Neff N."/>
            <person name="Sonnenburg J.L."/>
            <person name="Huang K.C."/>
            <person name="Fischbach M.A."/>
        </authorList>
    </citation>
    <scope>NUCLEOTIDE SEQUENCE</scope>
    <source>
        <strain evidence="4">AP11</strain>
    </source>
</reference>
<feature type="transmembrane region" description="Helical" evidence="1">
    <location>
        <begin position="118"/>
        <end position="135"/>
    </location>
</feature>
<keyword evidence="5" id="KW-1185">Reference proteome</keyword>
<dbReference type="Proteomes" id="UP001059295">
    <property type="component" value="Chromosome"/>
</dbReference>
<evidence type="ECO:0000256" key="2">
    <source>
        <dbReference type="SAM" id="SignalP"/>
    </source>
</evidence>
<keyword evidence="1" id="KW-0472">Membrane</keyword>
<evidence type="ECO:0000259" key="3">
    <source>
        <dbReference type="SMART" id="SM00014"/>
    </source>
</evidence>
<keyword evidence="1" id="KW-1133">Transmembrane helix</keyword>
<dbReference type="Pfam" id="PF01569">
    <property type="entry name" value="PAP2"/>
    <property type="match status" value="1"/>
</dbReference>
<feature type="domain" description="Phosphatidic acid phosphatase type 2/haloperoxidase" evidence="3">
    <location>
        <begin position="63"/>
        <end position="165"/>
    </location>
</feature>
<sequence length="195" mass="20128">MHVSRPYRVGIIAALALLCMAPNPAAARTSEKSPKTPEIAGDIAAVALPAAGLIVSLAVGDRQGVKQLALACAADLAVGYGLKYAIGKSRPAGHEGPAFPSIHSAVAFAGASYIQRRYGWKFGAPAYALAVYVGWSRIGAGARKHDIWDVLAGAALGAGCGYLFTKPYRKRRTSLAVVPVGPVGECVGVRAALVF</sequence>
<dbReference type="InterPro" id="IPR036938">
    <property type="entry name" value="PAP2/HPO_sf"/>
</dbReference>
<dbReference type="RefSeq" id="WP_074431110.1">
    <property type="nucleotide sequence ID" value="NZ_CAPH01000007.1"/>
</dbReference>
<name>A0ABY5UZL9_9BACT</name>
<dbReference type="InterPro" id="IPR000326">
    <property type="entry name" value="PAP2/HPO"/>
</dbReference>
<feature type="signal peptide" evidence="2">
    <location>
        <begin position="1"/>
        <end position="27"/>
    </location>
</feature>
<dbReference type="GeneID" id="82890140"/>
<feature type="transmembrane region" description="Helical" evidence="1">
    <location>
        <begin position="43"/>
        <end position="60"/>
    </location>
</feature>
<accession>A0ABY5UZL9</accession>
<dbReference type="EMBL" id="CP102294">
    <property type="protein sequence ID" value="UWN57263.1"/>
    <property type="molecule type" value="Genomic_DNA"/>
</dbReference>
<keyword evidence="1" id="KW-0812">Transmembrane</keyword>
<feature type="chain" id="PRO_5046172219" evidence="2">
    <location>
        <begin position="28"/>
        <end position="195"/>
    </location>
</feature>
<gene>
    <name evidence="4" type="ORF">NQ491_00360</name>
</gene>
<dbReference type="SUPFAM" id="SSF48317">
    <property type="entry name" value="Acid phosphatase/Vanadium-dependent haloperoxidase"/>
    <property type="match status" value="1"/>
</dbReference>
<keyword evidence="2" id="KW-0732">Signal</keyword>